<feature type="domain" description="NmrA-like" evidence="1">
    <location>
        <begin position="2"/>
        <end position="218"/>
    </location>
</feature>
<accession>A0A1G8E609</accession>
<evidence type="ECO:0000259" key="1">
    <source>
        <dbReference type="Pfam" id="PF05368"/>
    </source>
</evidence>
<dbReference type="Gene3D" id="3.40.50.720">
    <property type="entry name" value="NAD(P)-binding Rossmann-like Domain"/>
    <property type="match status" value="1"/>
</dbReference>
<dbReference type="AlphaFoldDB" id="A0A1G8E609"/>
<dbReference type="STRING" id="551996.SAMN05192573_111126"/>
<dbReference type="SUPFAM" id="SSF51735">
    <property type="entry name" value="NAD(P)-binding Rossmann-fold domains"/>
    <property type="match status" value="1"/>
</dbReference>
<evidence type="ECO:0000313" key="2">
    <source>
        <dbReference type="EMBL" id="SDH65392.1"/>
    </source>
</evidence>
<dbReference type="Pfam" id="PF05368">
    <property type="entry name" value="NmrA"/>
    <property type="match status" value="1"/>
</dbReference>
<dbReference type="RefSeq" id="WP_091171367.1">
    <property type="nucleotide sequence ID" value="NZ_FNCG01000011.1"/>
</dbReference>
<protein>
    <submittedName>
        <fullName evidence="2">Uncharacterized conserved protein YbjT, contains NAD(P)-binding and DUF2867 domains</fullName>
    </submittedName>
</protein>
<name>A0A1G8E609_9SPHI</name>
<dbReference type="Gene3D" id="3.90.25.10">
    <property type="entry name" value="UDP-galactose 4-epimerase, domain 1"/>
    <property type="match status" value="1"/>
</dbReference>
<reference evidence="3" key="1">
    <citation type="submission" date="2016-10" db="EMBL/GenBank/DDBJ databases">
        <authorList>
            <person name="Varghese N."/>
            <person name="Submissions S."/>
        </authorList>
    </citation>
    <scope>NUCLEOTIDE SEQUENCE [LARGE SCALE GENOMIC DNA]</scope>
    <source>
        <strain evidence="3">Gh-67</strain>
    </source>
</reference>
<keyword evidence="3" id="KW-1185">Reference proteome</keyword>
<dbReference type="PANTHER" id="PTHR43162">
    <property type="match status" value="1"/>
</dbReference>
<dbReference type="InterPro" id="IPR008030">
    <property type="entry name" value="NmrA-like"/>
</dbReference>
<organism evidence="2 3">
    <name type="scientific">Mucilaginibacter gossypii</name>
    <dbReference type="NCBI Taxonomy" id="551996"/>
    <lineage>
        <taxon>Bacteria</taxon>
        <taxon>Pseudomonadati</taxon>
        <taxon>Bacteroidota</taxon>
        <taxon>Sphingobacteriia</taxon>
        <taxon>Sphingobacteriales</taxon>
        <taxon>Sphingobacteriaceae</taxon>
        <taxon>Mucilaginibacter</taxon>
    </lineage>
</organism>
<dbReference type="PANTHER" id="PTHR43162:SF1">
    <property type="entry name" value="PRESTALK A DIFFERENTIATION PROTEIN A"/>
    <property type="match status" value="1"/>
</dbReference>
<evidence type="ECO:0000313" key="3">
    <source>
        <dbReference type="Proteomes" id="UP000199705"/>
    </source>
</evidence>
<dbReference type="InterPro" id="IPR051604">
    <property type="entry name" value="Ergot_Alk_Oxidoreductase"/>
</dbReference>
<sequence>MKIIVTGSTGNISKPLTQTLIAAGHNVTVISSNADKVTEIESLGAKAAIGSLADADFLTQTFTGADALYAMVPPSFSAESLRAYQNETGKSYAEAIKRSGIKKVVALSSIGAHLDSGVGPIKGIHDVEGVLSGLDGVAVKFIRAPFFYINFFSNIPLIKHQGILGSNYPADARLIMVHPKDIAAAIAEELQKDFIGKSVRYIVSEESTPGKAAAILGDAIGNPNLPWIEFTDEQLAEGLSQAGVPPEMTRNFVEMGTAVKSGKIWEDYDKHRPVSSGKVSLQDFAREFAAVYNG</sequence>
<gene>
    <name evidence="2" type="ORF">SAMN05192573_111126</name>
</gene>
<dbReference type="Proteomes" id="UP000199705">
    <property type="component" value="Unassembled WGS sequence"/>
</dbReference>
<dbReference type="EMBL" id="FNCG01000011">
    <property type="protein sequence ID" value="SDH65392.1"/>
    <property type="molecule type" value="Genomic_DNA"/>
</dbReference>
<dbReference type="InterPro" id="IPR036291">
    <property type="entry name" value="NAD(P)-bd_dom_sf"/>
</dbReference>
<proteinExistence type="predicted"/>